<dbReference type="InterPro" id="IPR008969">
    <property type="entry name" value="CarboxyPept-like_regulatory"/>
</dbReference>
<gene>
    <name evidence="3" type="ORF">DN068_10700</name>
</gene>
<comment type="caution">
    <text evidence="3">The sequence shown here is derived from an EMBL/GenBank/DDBJ whole genome shotgun (WGS) entry which is preliminary data.</text>
</comment>
<proteinExistence type="predicted"/>
<organism evidence="3 4">
    <name type="scientific">Taibaiella soli</name>
    <dbReference type="NCBI Taxonomy" id="1649169"/>
    <lineage>
        <taxon>Bacteria</taxon>
        <taxon>Pseudomonadati</taxon>
        <taxon>Bacteroidota</taxon>
        <taxon>Chitinophagia</taxon>
        <taxon>Chitinophagales</taxon>
        <taxon>Chitinophagaceae</taxon>
        <taxon>Taibaiella</taxon>
    </lineage>
</organism>
<feature type="signal peptide" evidence="1">
    <location>
        <begin position="1"/>
        <end position="27"/>
    </location>
</feature>
<dbReference type="OrthoDB" id="1075473at2"/>
<dbReference type="Proteomes" id="UP000248745">
    <property type="component" value="Unassembled WGS sequence"/>
</dbReference>
<dbReference type="SUPFAM" id="SSF49464">
    <property type="entry name" value="Carboxypeptidase regulatory domain-like"/>
    <property type="match status" value="1"/>
</dbReference>
<feature type="domain" description="TonB-dependent receptor plug" evidence="2">
    <location>
        <begin position="142"/>
        <end position="222"/>
    </location>
</feature>
<keyword evidence="4" id="KW-1185">Reference proteome</keyword>
<keyword evidence="3" id="KW-0675">Receptor</keyword>
<dbReference type="Pfam" id="PF13715">
    <property type="entry name" value="CarbopepD_reg_2"/>
    <property type="match status" value="1"/>
</dbReference>
<feature type="chain" id="PRO_5015854622" evidence="1">
    <location>
        <begin position="28"/>
        <end position="733"/>
    </location>
</feature>
<evidence type="ECO:0000313" key="4">
    <source>
        <dbReference type="Proteomes" id="UP000248745"/>
    </source>
</evidence>
<dbReference type="Pfam" id="PF07715">
    <property type="entry name" value="Plug"/>
    <property type="match status" value="1"/>
</dbReference>
<protein>
    <submittedName>
        <fullName evidence="3">TonB-dependent receptor</fullName>
    </submittedName>
</protein>
<dbReference type="AlphaFoldDB" id="A0A2W2BYD0"/>
<dbReference type="EMBL" id="QKTW01000016">
    <property type="protein sequence ID" value="PZF72873.1"/>
    <property type="molecule type" value="Genomic_DNA"/>
</dbReference>
<evidence type="ECO:0000256" key="1">
    <source>
        <dbReference type="SAM" id="SignalP"/>
    </source>
</evidence>
<keyword evidence="1" id="KW-0732">Signal</keyword>
<evidence type="ECO:0000313" key="3">
    <source>
        <dbReference type="EMBL" id="PZF72873.1"/>
    </source>
</evidence>
<name>A0A2W2BYD0_9BACT</name>
<dbReference type="Gene3D" id="2.170.130.10">
    <property type="entry name" value="TonB-dependent receptor, plug domain"/>
    <property type="match status" value="1"/>
</dbReference>
<dbReference type="Gene3D" id="2.60.40.1120">
    <property type="entry name" value="Carboxypeptidase-like, regulatory domain"/>
    <property type="match status" value="1"/>
</dbReference>
<dbReference type="InterPro" id="IPR012910">
    <property type="entry name" value="Plug_dom"/>
</dbReference>
<accession>A0A2W2BYD0</accession>
<evidence type="ECO:0000259" key="2">
    <source>
        <dbReference type="Pfam" id="PF07715"/>
    </source>
</evidence>
<sequence>MNKKFTRNFKFRLLALPLLLLGTTSWAQSTISGKVIDYGGKPVKGASVSLENTIDGATTDSAGNFHFTTDEKGNQTLVATEASHEAAGMPLVITGDVKDIQLKMKKMQKLEEVVITAGSFDASNDKGKTVLSTMDIITTAGANADVVKAIQTLPGTQQQGTQTGLFVRGGDASEASILIDEMVVQNAFFNSAPGVATRSRFSPFQFKGVSFSSGGYSARYGQALSSVLELNTLDLPDRTTVNLGLNMAGVYASGSKLWKNSGGDVAVSYNNLAPFYGLANTNVKYDKVPEGGGASAKYAWKPNKDGLLKVMFNSTIFNSRSIVDDPDSAGQNLNFGIKSQTYYSGISYRQMFKNKWSLYTAASYSYNQDDINYAPDYIPGYKIKNTDDRAQFRLEGKRFFTTRFNVLAGVELQHYSYHRTLDSAEFTLKPSFTETSMAGYVEAEWQPWYRVAIRPGVRIEHSELLHKSAIAPRLSAAVKVGAYGQIGIATGIFYQNPDNAYLLYGYRPNYQEAIHYIANYQWMKSDRTLRIEGYYKDYKSLIREHTNFYDPNQYYNFVTGPVDNSGYGYAKGIELFWRDKKSVKNLDYWISYSYIDTRRLYKDFLAEATPSFISDHNLNIVGKYYIEKIQTQINMTYSFATGRPYYNPANPEFLGDRTPDYHNLAFTVNYLTHVKKWFTVVYAGVDNVTNRENIFGYRYSADGTKSYPVKPALYRNFFVGVNFSLTEFNRDEL</sequence>
<reference evidence="3 4" key="1">
    <citation type="submission" date="2018-06" db="EMBL/GenBank/DDBJ databases">
        <title>Mucibacter soli gen. nov., sp. nov., a new member of the family Chitinophagaceae producing mucin.</title>
        <authorList>
            <person name="Kim M.-K."/>
            <person name="Park S."/>
            <person name="Kim T.-S."/>
            <person name="Joung Y."/>
            <person name="Han J.-H."/>
            <person name="Kim S.B."/>
        </authorList>
    </citation>
    <scope>NUCLEOTIDE SEQUENCE [LARGE SCALE GENOMIC DNA]</scope>
    <source>
        <strain evidence="3 4">R1-15</strain>
    </source>
</reference>
<dbReference type="InterPro" id="IPR037066">
    <property type="entry name" value="Plug_dom_sf"/>
</dbReference>
<dbReference type="SUPFAM" id="SSF56935">
    <property type="entry name" value="Porins"/>
    <property type="match status" value="1"/>
</dbReference>
<dbReference type="RefSeq" id="WP_110998906.1">
    <property type="nucleotide sequence ID" value="NZ_QKTW01000016.1"/>
</dbReference>